<evidence type="ECO:0000313" key="1">
    <source>
        <dbReference type="EMBL" id="BDU73614.1"/>
    </source>
</evidence>
<dbReference type="AlphaFoldDB" id="A0AA48GLR2"/>
<name>A0AA48GLR2_9BACT</name>
<dbReference type="EMBL" id="AP027080">
    <property type="protein sequence ID" value="BDU73614.1"/>
    <property type="molecule type" value="Genomic_DNA"/>
</dbReference>
<dbReference type="GO" id="GO:0003677">
    <property type="term" value="F:DNA binding"/>
    <property type="evidence" value="ECO:0007669"/>
    <property type="project" value="InterPro"/>
</dbReference>
<dbReference type="PANTHER" id="PTHR34475:SF1">
    <property type="entry name" value="CYTOSKELETON PROTEIN RODZ"/>
    <property type="match status" value="1"/>
</dbReference>
<dbReference type="KEGG" id="msil:METEAL_27880"/>
<dbReference type="RefSeq" id="WP_316412285.1">
    <property type="nucleotide sequence ID" value="NZ_AP027080.1"/>
</dbReference>
<reference evidence="2" key="1">
    <citation type="journal article" date="2023" name="Int. J. Syst. Evol. Microbiol.">
        <title>Mesoterricola silvestris gen. nov., sp. nov., Mesoterricola sediminis sp. nov., Geothrix oryzae sp. nov., Geothrix edaphica sp. nov., Geothrix rubra sp. nov., and Geothrix limicola sp. nov., six novel members of Acidobacteriota isolated from soils.</title>
        <authorList>
            <person name="Itoh H."/>
            <person name="Sugisawa Y."/>
            <person name="Mise K."/>
            <person name="Xu Z."/>
            <person name="Kuniyasu M."/>
            <person name="Ushijima N."/>
            <person name="Kawano K."/>
            <person name="Kobayashi E."/>
            <person name="Shiratori Y."/>
            <person name="Masuda Y."/>
            <person name="Senoo K."/>
        </authorList>
    </citation>
    <scope>NUCLEOTIDE SEQUENCE [LARGE SCALE GENOMIC DNA]</scope>
    <source>
        <strain evidence="2">W79</strain>
    </source>
</reference>
<protein>
    <recommendedName>
        <fullName evidence="3">Helix-turn-helix domain-containing protein</fullName>
    </recommendedName>
</protein>
<gene>
    <name evidence="1" type="ORF">METEAL_27880</name>
</gene>
<keyword evidence="2" id="KW-1185">Reference proteome</keyword>
<dbReference type="InterPro" id="IPR010982">
    <property type="entry name" value="Lambda_DNA-bd_dom_sf"/>
</dbReference>
<sequence>MTGLPPFGEARCREILEVDPGAGLDEIRRAHTFLKGLYAGSTLPTMDEFDPEAQARVLAEVEAAFAELCGLLDGPQPPPRPVPAPARDPGGVLDGPALRRTREAAGFTLERMAGETHVRISYLQALEEESFLDLPSAAVIVRGYLTAYFAALGQDPGGTVADYVQRFQRWQGKA</sequence>
<dbReference type="Proteomes" id="UP001238179">
    <property type="component" value="Chromosome"/>
</dbReference>
<evidence type="ECO:0008006" key="3">
    <source>
        <dbReference type="Google" id="ProtNLM"/>
    </source>
</evidence>
<dbReference type="Pfam" id="PF13413">
    <property type="entry name" value="HTH_25"/>
    <property type="match status" value="1"/>
</dbReference>
<organism evidence="1 2">
    <name type="scientific">Mesoterricola silvestris</name>
    <dbReference type="NCBI Taxonomy" id="2927979"/>
    <lineage>
        <taxon>Bacteria</taxon>
        <taxon>Pseudomonadati</taxon>
        <taxon>Acidobacteriota</taxon>
        <taxon>Holophagae</taxon>
        <taxon>Holophagales</taxon>
        <taxon>Holophagaceae</taxon>
        <taxon>Mesoterricola</taxon>
    </lineage>
</organism>
<dbReference type="PANTHER" id="PTHR34475">
    <property type="match status" value="1"/>
</dbReference>
<proteinExistence type="predicted"/>
<dbReference type="Gene3D" id="1.10.260.40">
    <property type="entry name" value="lambda repressor-like DNA-binding domains"/>
    <property type="match status" value="1"/>
</dbReference>
<dbReference type="InterPro" id="IPR050400">
    <property type="entry name" value="Bact_Cytoskel_RodZ"/>
</dbReference>
<evidence type="ECO:0000313" key="2">
    <source>
        <dbReference type="Proteomes" id="UP001238179"/>
    </source>
</evidence>
<accession>A0AA48GLR2</accession>